<sequence length="290" mass="33735">MEKYLPTNDLLFNKLLTSEDSPHILKAFVKDLLGLEFMTLKPKVPYHIDTYKKNYDELTLRMTEVDILATADDGSCTTIECQIQKHKYFNERTLFYLAEAYCSPFGNTKTVEFIENNNFSALRPVYGIKVVDFDLFDREKAALRIFRLLDEQTHEPFIGQENRQLLMLCFLSLTNKNIKETSAACHWQHFLKTGEVTPDAPNYLKEAKRKIDFYSLKEDEQTMIMNINKTEAIRNAELSTARDEGIEQGLRKEKCTIARKMLAANLSFEQIAEFTGLKIDEIKKLRDEQK</sequence>
<dbReference type="EMBL" id="ASWL01000004">
    <property type="protein sequence ID" value="EOU20280.1"/>
    <property type="molecule type" value="Genomic_DNA"/>
</dbReference>
<evidence type="ECO:0000313" key="4">
    <source>
        <dbReference type="Proteomes" id="UP000014107"/>
    </source>
</evidence>
<dbReference type="AlphaFoldDB" id="A0AAV3IZL0"/>
<accession>A0AAV3IZL0</accession>
<proteinExistence type="predicted"/>
<reference evidence="2 4" key="2">
    <citation type="submission" date="2013-03" db="EMBL/GenBank/DDBJ databases">
        <title>The Genome Sequence of Enterococcus avium ATCC_14025 (PacBio/Illumina hybrid assembly).</title>
        <authorList>
            <consortium name="The Broad Institute Genomics Platform"/>
            <consortium name="The Broad Institute Genome Sequencing Center for Infectious Disease"/>
            <person name="Earl A."/>
            <person name="Russ C."/>
            <person name="Gilmore M."/>
            <person name="Surin D."/>
            <person name="Walker B."/>
            <person name="Young S."/>
            <person name="Zeng Q."/>
            <person name="Gargeya S."/>
            <person name="Fitzgerald M."/>
            <person name="Haas B."/>
            <person name="Abouelleil A."/>
            <person name="Allen A.W."/>
            <person name="Alvarado L."/>
            <person name="Arachchi H.M."/>
            <person name="Berlin A.M."/>
            <person name="Chapman S.B."/>
            <person name="Gainer-Dewar J."/>
            <person name="Goldberg J."/>
            <person name="Griggs A."/>
            <person name="Gujja S."/>
            <person name="Hansen M."/>
            <person name="Howarth C."/>
            <person name="Imamovic A."/>
            <person name="Ireland A."/>
            <person name="Larimer J."/>
            <person name="McCowan C."/>
            <person name="Murphy C."/>
            <person name="Pearson M."/>
            <person name="Poon T.W."/>
            <person name="Priest M."/>
            <person name="Roberts A."/>
            <person name="Saif S."/>
            <person name="Shea T."/>
            <person name="Sisk P."/>
            <person name="Sykes S."/>
            <person name="Wortman J."/>
            <person name="Nusbaum C."/>
            <person name="Birren B."/>
        </authorList>
    </citation>
    <scope>NUCLEOTIDE SEQUENCE [LARGE SCALE GENOMIC DNA]</scope>
    <source>
        <strain evidence="2 4">ATCC 14025</strain>
    </source>
</reference>
<evidence type="ECO:0000313" key="1">
    <source>
        <dbReference type="EMBL" id="EOT42281.1"/>
    </source>
</evidence>
<dbReference type="NCBIfam" id="TIGR01784">
    <property type="entry name" value="T_den_put_tspse"/>
    <property type="match status" value="1"/>
</dbReference>
<name>A0AAV3IZL0_ENTAV</name>
<dbReference type="Proteomes" id="UP000014104">
    <property type="component" value="Unassembled WGS sequence"/>
</dbReference>
<evidence type="ECO:0008006" key="5">
    <source>
        <dbReference type="Google" id="ProtNLM"/>
    </source>
</evidence>
<reference evidence="1 3" key="1">
    <citation type="submission" date="2013-03" db="EMBL/GenBank/DDBJ databases">
        <title>The Genome Sequence of Enterococcus avium ATCC_14025 (Illumina only assembly).</title>
        <authorList>
            <consortium name="The Broad Institute Genomics Platform"/>
            <consortium name="The Broad Institute Genome Sequencing Center for Infectious Disease"/>
            <person name="Earl A."/>
            <person name="Russ C."/>
            <person name="Gilmore M."/>
            <person name="Surin D."/>
            <person name="Walker B."/>
            <person name="Young S."/>
            <person name="Zeng Q."/>
            <person name="Gargeya S."/>
            <person name="Fitzgerald M."/>
            <person name="Haas B."/>
            <person name="Abouelleil A."/>
            <person name="Allen A.W."/>
            <person name="Alvarado L."/>
            <person name="Arachchi H.M."/>
            <person name="Berlin A.M."/>
            <person name="Chapman S.B."/>
            <person name="Gainer-Dewar J."/>
            <person name="Goldberg J."/>
            <person name="Griggs A."/>
            <person name="Gujja S."/>
            <person name="Hansen M."/>
            <person name="Howarth C."/>
            <person name="Imamovic A."/>
            <person name="Ireland A."/>
            <person name="Larimer J."/>
            <person name="McCowan C."/>
            <person name="Murphy C."/>
            <person name="Pearson M."/>
            <person name="Poon T.W."/>
            <person name="Priest M."/>
            <person name="Roberts A."/>
            <person name="Saif S."/>
            <person name="Shea T."/>
            <person name="Sisk P."/>
            <person name="Sykes S."/>
            <person name="Wortman J."/>
            <person name="Nusbaum C."/>
            <person name="Birren B."/>
        </authorList>
    </citation>
    <scope>NUCLEOTIDE SEQUENCE [LARGE SCALE GENOMIC DNA]</scope>
    <source>
        <strain evidence="1 3">ATCC 14025</strain>
    </source>
</reference>
<dbReference type="RefSeq" id="WP_016181010.1">
    <property type="nucleotide sequence ID" value="NZ_KE136365.1"/>
</dbReference>
<comment type="caution">
    <text evidence="2">The sequence shown here is derived from an EMBL/GenBank/DDBJ whole genome shotgun (WGS) entry which is preliminary data.</text>
</comment>
<dbReference type="Proteomes" id="UP000014107">
    <property type="component" value="Unassembled WGS sequence"/>
</dbReference>
<dbReference type="PANTHER" id="PTHR41317">
    <property type="entry name" value="PD-(D_E)XK NUCLEASE FAMILY TRANSPOSASE"/>
    <property type="match status" value="1"/>
</dbReference>
<dbReference type="InterPro" id="IPR010106">
    <property type="entry name" value="RpnA"/>
</dbReference>
<keyword evidence="3" id="KW-1185">Reference proteome</keyword>
<protein>
    <recommendedName>
        <fullName evidence="5">Rpn family recombination-promoting nuclease/putative transposase</fullName>
    </recommendedName>
</protein>
<dbReference type="Pfam" id="PF12784">
    <property type="entry name" value="PDDEXK_2"/>
    <property type="match status" value="1"/>
</dbReference>
<evidence type="ECO:0000313" key="3">
    <source>
        <dbReference type="Proteomes" id="UP000014104"/>
    </source>
</evidence>
<organism evidence="2 4">
    <name type="scientific">Enterococcus avium ATCC 14025</name>
    <dbReference type="NCBI Taxonomy" id="1140002"/>
    <lineage>
        <taxon>Bacteria</taxon>
        <taxon>Bacillati</taxon>
        <taxon>Bacillota</taxon>
        <taxon>Bacilli</taxon>
        <taxon>Lactobacillales</taxon>
        <taxon>Enterococcaceae</taxon>
        <taxon>Enterococcus</taxon>
    </lineage>
</organism>
<dbReference type="EMBL" id="AHYV01000032">
    <property type="protein sequence ID" value="EOT42281.1"/>
    <property type="molecule type" value="Genomic_DNA"/>
</dbReference>
<gene>
    <name evidence="2" type="ORF">I570_02727</name>
    <name evidence="1" type="ORF">OMU_03204</name>
</gene>
<dbReference type="PANTHER" id="PTHR41317:SF1">
    <property type="entry name" value="PD-(D_E)XK NUCLEASE FAMILY TRANSPOSASE"/>
    <property type="match status" value="1"/>
</dbReference>
<evidence type="ECO:0000313" key="2">
    <source>
        <dbReference type="EMBL" id="EOU20280.1"/>
    </source>
</evidence>